<dbReference type="GO" id="GO:0030288">
    <property type="term" value="C:outer membrane-bounded periplasmic space"/>
    <property type="evidence" value="ECO:0007669"/>
    <property type="project" value="TreeGrafter"/>
</dbReference>
<name>A0A6I4LWR6_9SPHN</name>
<feature type="domain" description="Tail specific protease" evidence="2">
    <location>
        <begin position="201"/>
        <end position="407"/>
    </location>
</feature>
<proteinExistence type="predicted"/>
<dbReference type="RefSeq" id="WP_160353579.1">
    <property type="nucleotide sequence ID" value="NZ_SDWJ01000001.1"/>
</dbReference>
<dbReference type="InterPro" id="IPR036034">
    <property type="entry name" value="PDZ_sf"/>
</dbReference>
<comment type="caution">
    <text evidence="3">The sequence shown here is derived from an EMBL/GenBank/DDBJ whole genome shotgun (WGS) entry which is preliminary data.</text>
</comment>
<feature type="region of interest" description="Disordered" evidence="1">
    <location>
        <begin position="443"/>
        <end position="476"/>
    </location>
</feature>
<gene>
    <name evidence="3" type="ORF">EUU23_06275</name>
</gene>
<feature type="compositionally biased region" description="Low complexity" evidence="1">
    <location>
        <begin position="443"/>
        <end position="453"/>
    </location>
</feature>
<dbReference type="Proteomes" id="UP000471147">
    <property type="component" value="Unassembled WGS sequence"/>
</dbReference>
<dbReference type="Gene3D" id="3.90.226.10">
    <property type="entry name" value="2-enoyl-CoA Hydratase, Chain A, domain 1"/>
    <property type="match status" value="1"/>
</dbReference>
<dbReference type="GO" id="GO:0008236">
    <property type="term" value="F:serine-type peptidase activity"/>
    <property type="evidence" value="ECO:0007669"/>
    <property type="project" value="InterPro"/>
</dbReference>
<dbReference type="PROSITE" id="PS51257">
    <property type="entry name" value="PROKAR_LIPOPROTEIN"/>
    <property type="match status" value="1"/>
</dbReference>
<dbReference type="GO" id="GO:0006508">
    <property type="term" value="P:proteolysis"/>
    <property type="evidence" value="ECO:0007669"/>
    <property type="project" value="InterPro"/>
</dbReference>
<dbReference type="SMART" id="SM00245">
    <property type="entry name" value="TSPc"/>
    <property type="match status" value="1"/>
</dbReference>
<sequence>MKMGPLKNIVVILAAGLTACGGSGGGSVTAPPTSITPGTPPTATSCGLVDRQNFAFSVLNEWYLFPDTLPSALSPAGFNSVQSYIDALTATARGQGRDRFFTFITSIQEENAFFSSGSTAGFGLRFAYQGNRLFTIEAFEGAPALNAGIDRGTEILAIGTNSSNLVAVADILTAQGPNGVNDALGPSTAGTSRVLRITDTAGTRDVTVTKANFNIDPLSPRYGSKIIDDGGQRVGYINMRTFITTADNQLRTAFADFRAQGITNFVIDFRYNGGGLVSTAELMGDLMGGNRFSSDVFSVTRFRASKSSNNETRRFSPQPQSVSPVKIAFISTNATASASELVMNSFTPFLGVNAALIGSNSFGKPVGQIAVDQASCDDRIRVVAFAKDNAAGQGDYFSGLAGTMGTTCAAADDITRPLGDPQEASLRTALDFVAGRSCTPVVASQSAQRTSSRSQREILPLPTNPSLAQREVPGSF</sequence>
<dbReference type="InterPro" id="IPR005151">
    <property type="entry name" value="Tail-specific_protease"/>
</dbReference>
<evidence type="ECO:0000313" key="4">
    <source>
        <dbReference type="Proteomes" id="UP000471147"/>
    </source>
</evidence>
<organism evidence="3 4">
    <name type="scientific">Sphingorhabdus profundilacus</name>
    <dbReference type="NCBI Taxonomy" id="2509718"/>
    <lineage>
        <taxon>Bacteria</taxon>
        <taxon>Pseudomonadati</taxon>
        <taxon>Pseudomonadota</taxon>
        <taxon>Alphaproteobacteria</taxon>
        <taxon>Sphingomonadales</taxon>
        <taxon>Sphingomonadaceae</taxon>
        <taxon>Sphingorhabdus</taxon>
    </lineage>
</organism>
<evidence type="ECO:0000313" key="3">
    <source>
        <dbReference type="EMBL" id="MVZ97309.1"/>
    </source>
</evidence>
<dbReference type="SUPFAM" id="SSF52096">
    <property type="entry name" value="ClpP/crotonase"/>
    <property type="match status" value="1"/>
</dbReference>
<keyword evidence="4" id="KW-1185">Reference proteome</keyword>
<protein>
    <submittedName>
        <fullName evidence="3">Peptidase S41</fullName>
    </submittedName>
</protein>
<dbReference type="Gene3D" id="3.30.750.170">
    <property type="match status" value="1"/>
</dbReference>
<accession>A0A6I4LWR6</accession>
<dbReference type="OrthoDB" id="7168509at2"/>
<dbReference type="PANTHER" id="PTHR32060:SF30">
    <property type="entry name" value="CARBOXY-TERMINAL PROCESSING PROTEASE CTPA"/>
    <property type="match status" value="1"/>
</dbReference>
<dbReference type="EMBL" id="SDWJ01000001">
    <property type="protein sequence ID" value="MVZ97309.1"/>
    <property type="molecule type" value="Genomic_DNA"/>
</dbReference>
<reference evidence="3 4" key="1">
    <citation type="submission" date="2019-01" db="EMBL/GenBank/DDBJ databases">
        <title>Sphingorhabdus lacus sp.nov., isolated from an oligotrophic freshwater lake.</title>
        <authorList>
            <person name="Park M."/>
        </authorList>
    </citation>
    <scope>NUCLEOTIDE SEQUENCE [LARGE SCALE GENOMIC DNA]</scope>
    <source>
        <strain evidence="3 4">IMCC26285</strain>
    </source>
</reference>
<dbReference type="Gene3D" id="2.30.42.10">
    <property type="match status" value="1"/>
</dbReference>
<dbReference type="CDD" id="cd07561">
    <property type="entry name" value="Peptidase_S41_CPP_like"/>
    <property type="match status" value="1"/>
</dbReference>
<dbReference type="InterPro" id="IPR029045">
    <property type="entry name" value="ClpP/crotonase-like_dom_sf"/>
</dbReference>
<evidence type="ECO:0000259" key="2">
    <source>
        <dbReference type="SMART" id="SM00245"/>
    </source>
</evidence>
<evidence type="ECO:0000256" key="1">
    <source>
        <dbReference type="SAM" id="MobiDB-lite"/>
    </source>
</evidence>
<dbReference type="GO" id="GO:0007165">
    <property type="term" value="P:signal transduction"/>
    <property type="evidence" value="ECO:0007669"/>
    <property type="project" value="TreeGrafter"/>
</dbReference>
<dbReference type="AlphaFoldDB" id="A0A6I4LWR6"/>
<dbReference type="GO" id="GO:0004175">
    <property type="term" value="F:endopeptidase activity"/>
    <property type="evidence" value="ECO:0007669"/>
    <property type="project" value="TreeGrafter"/>
</dbReference>
<dbReference type="Pfam" id="PF03572">
    <property type="entry name" value="Peptidase_S41"/>
    <property type="match status" value="1"/>
</dbReference>
<dbReference type="PANTHER" id="PTHR32060">
    <property type="entry name" value="TAIL-SPECIFIC PROTEASE"/>
    <property type="match status" value="1"/>
</dbReference>